<dbReference type="PANTHER" id="PTHR10587:SF125">
    <property type="entry name" value="POLYSACCHARIDE DEACETYLASE YHEN-RELATED"/>
    <property type="match status" value="1"/>
</dbReference>
<gene>
    <name evidence="3" type="ORF">EDD57_15014</name>
</gene>
<evidence type="ECO:0000313" key="3">
    <source>
        <dbReference type="EMBL" id="TCP63545.1"/>
    </source>
</evidence>
<accession>A0A4R2RWP3</accession>
<dbReference type="Gene3D" id="3.20.20.370">
    <property type="entry name" value="Glycoside hydrolase/deacetylase"/>
    <property type="match status" value="1"/>
</dbReference>
<dbReference type="OrthoDB" id="258610at2"/>
<dbReference type="Proteomes" id="UP000294746">
    <property type="component" value="Unassembled WGS sequence"/>
</dbReference>
<dbReference type="GO" id="GO:0005975">
    <property type="term" value="P:carbohydrate metabolic process"/>
    <property type="evidence" value="ECO:0007669"/>
    <property type="project" value="InterPro"/>
</dbReference>
<proteinExistence type="predicted"/>
<dbReference type="CDD" id="cd10944">
    <property type="entry name" value="CE4_SmPgdA_like"/>
    <property type="match status" value="1"/>
</dbReference>
<dbReference type="EMBL" id="SLXV01000050">
    <property type="protein sequence ID" value="TCP63545.1"/>
    <property type="molecule type" value="Genomic_DNA"/>
</dbReference>
<evidence type="ECO:0000256" key="1">
    <source>
        <dbReference type="SAM" id="MobiDB-lite"/>
    </source>
</evidence>
<dbReference type="InterPro" id="IPR002509">
    <property type="entry name" value="NODB_dom"/>
</dbReference>
<protein>
    <submittedName>
        <fullName evidence="3">Peptidoglycan/xylan/chitin deacetylase (PgdA/CDA1 family)</fullName>
    </submittedName>
</protein>
<feature type="region of interest" description="Disordered" evidence="1">
    <location>
        <begin position="40"/>
        <end position="61"/>
    </location>
</feature>
<dbReference type="PROSITE" id="PS51677">
    <property type="entry name" value="NODB"/>
    <property type="match status" value="1"/>
</dbReference>
<dbReference type="Pfam" id="PF01522">
    <property type="entry name" value="Polysacc_deac_1"/>
    <property type="match status" value="1"/>
</dbReference>
<dbReference type="GO" id="GO:0016810">
    <property type="term" value="F:hydrolase activity, acting on carbon-nitrogen (but not peptide) bonds"/>
    <property type="evidence" value="ECO:0007669"/>
    <property type="project" value="InterPro"/>
</dbReference>
<dbReference type="SUPFAM" id="SSF88713">
    <property type="entry name" value="Glycoside hydrolase/deacetylase"/>
    <property type="match status" value="1"/>
</dbReference>
<dbReference type="AlphaFoldDB" id="A0A4R2RWP3"/>
<organism evidence="3 4">
    <name type="scientific">Baia soyae</name>
    <dbReference type="NCBI Taxonomy" id="1544746"/>
    <lineage>
        <taxon>Bacteria</taxon>
        <taxon>Bacillati</taxon>
        <taxon>Bacillota</taxon>
        <taxon>Bacilli</taxon>
        <taxon>Bacillales</taxon>
        <taxon>Thermoactinomycetaceae</taxon>
        <taxon>Baia</taxon>
    </lineage>
</organism>
<dbReference type="InterPro" id="IPR050248">
    <property type="entry name" value="Polysacc_deacetylase_ArnD"/>
</dbReference>
<reference evidence="3 4" key="1">
    <citation type="submission" date="2019-03" db="EMBL/GenBank/DDBJ databases">
        <title>Genomic Encyclopedia of Type Strains, Phase IV (KMG-IV): sequencing the most valuable type-strain genomes for metagenomic binning, comparative biology and taxonomic classification.</title>
        <authorList>
            <person name="Goeker M."/>
        </authorList>
    </citation>
    <scope>NUCLEOTIDE SEQUENCE [LARGE SCALE GENOMIC DNA]</scope>
    <source>
        <strain evidence="3 4">DSM 46831</strain>
    </source>
</reference>
<evidence type="ECO:0000313" key="4">
    <source>
        <dbReference type="Proteomes" id="UP000294746"/>
    </source>
</evidence>
<dbReference type="RefSeq" id="WP_131849798.1">
    <property type="nucleotide sequence ID" value="NZ_SLXV01000050.1"/>
</dbReference>
<feature type="domain" description="NodB homology" evidence="2">
    <location>
        <begin position="65"/>
        <end position="248"/>
    </location>
</feature>
<keyword evidence="4" id="KW-1185">Reference proteome</keyword>
<dbReference type="PANTHER" id="PTHR10587">
    <property type="entry name" value="GLYCOSYL TRANSFERASE-RELATED"/>
    <property type="match status" value="1"/>
</dbReference>
<sequence length="266" mass="30693">MNFFKKHNRMIAIITVILLCSTALLLLNIDLNASKPAVTNKKIENPEKPVTPTQSDQTKKSESQKVVYLTFDDGPSKLTENYLDLLKEHNIKATFFMIGKNMQDPAYQQNMKRAIDEGHYIGAHSMTHDNTKLYKKKQFLSEMDETISFIQDITGKSPKLVRPPYGSAPGLNNKGVRDQIAQKGLKVWDWTIDSYDWRLKGKPKQIIENVKQHTSKKVEVVLLHETPQTLEVLPEIIKFYKDEGYEFGVYNESEHFVCNFQKDNRL</sequence>
<dbReference type="InterPro" id="IPR011330">
    <property type="entry name" value="Glyco_hydro/deAcase_b/a-brl"/>
</dbReference>
<name>A0A4R2RWP3_9BACL</name>
<comment type="caution">
    <text evidence="3">The sequence shown here is derived from an EMBL/GenBank/DDBJ whole genome shotgun (WGS) entry which is preliminary data.</text>
</comment>
<evidence type="ECO:0000259" key="2">
    <source>
        <dbReference type="PROSITE" id="PS51677"/>
    </source>
</evidence>